<evidence type="ECO:0000313" key="4">
    <source>
        <dbReference type="Proteomes" id="UP000694845"/>
    </source>
</evidence>
<feature type="region of interest" description="Disordered" evidence="1">
    <location>
        <begin position="415"/>
        <end position="447"/>
    </location>
</feature>
<dbReference type="PROSITE" id="PS50835">
    <property type="entry name" value="IG_LIKE"/>
    <property type="match status" value="2"/>
</dbReference>
<protein>
    <submittedName>
        <fullName evidence="5">Uncharacterized protein LOC110990368</fullName>
    </submittedName>
</protein>
<dbReference type="GeneID" id="110990368"/>
<reference evidence="5" key="1">
    <citation type="submission" date="2025-08" db="UniProtKB">
        <authorList>
            <consortium name="RefSeq"/>
        </authorList>
    </citation>
    <scope>IDENTIFICATION</scope>
</reference>
<gene>
    <name evidence="5" type="primary">LOC110990368</name>
</gene>
<dbReference type="SMART" id="SM00409">
    <property type="entry name" value="IG"/>
    <property type="match status" value="2"/>
</dbReference>
<dbReference type="PANTHER" id="PTHR45889">
    <property type="entry name" value="IG-LIKE DOMAIN-CONTAINING PROTEIN"/>
    <property type="match status" value="1"/>
</dbReference>
<dbReference type="InterPro" id="IPR013783">
    <property type="entry name" value="Ig-like_fold"/>
</dbReference>
<dbReference type="OrthoDB" id="9898017at2759"/>
<feature type="domain" description="Ig-like" evidence="3">
    <location>
        <begin position="39"/>
        <end position="150"/>
    </location>
</feature>
<name>A0A8B8A035_ACAPL</name>
<dbReference type="PANTHER" id="PTHR45889:SF8">
    <property type="entry name" value="IG-LIKE DOMAIN-CONTAINING PROTEIN"/>
    <property type="match status" value="1"/>
</dbReference>
<feature type="compositionally biased region" description="Polar residues" evidence="1">
    <location>
        <begin position="415"/>
        <end position="434"/>
    </location>
</feature>
<dbReference type="OMA" id="LAHYDYP"/>
<keyword evidence="4" id="KW-1185">Reference proteome</keyword>
<sequence>MRSALTIFNWYASSDHHMMHYYTFIGLMFLCGAVLTAETEVSLQEGPRNTSVIEGKTVIMKCVFRQLNPFNFVYWYRNETDEIISLNDLIGPVIDQDRQKRYRILSDSSTSNFTLKISDVRVTDAGTYSCGIFKDFLFKKQAHLATAKLTVKPNQRGNSSSIPTCTLSTSYVTAYEQHPKLGDLVYLKCLRDTEQDFEGSLRPELIWYKKFSDDAISQPRQEQTQLSILLSPEDNGVEFTCKLQYPDLGDLGREVGGECSITPLSIPPSSWIKPSGRVRVVENSEVVLTCNGTGVPAVTEYQWRIHPQIPKNWYDVEEKGRILRIKNFKKEDGSLNVTCLAQIASGLTGDESSSTMLIMIETMKVTNDTFFNKNTSTTTTLPAVIIPIIIVSLLVMLLVVICKYTEHKRKRNISISSSPEHLQNEENSTSSSQVVPKPSPLPPRLAHYDYPSTSSSFHFNSNYTSLEATNDGHNDYLDLTGKDHQPRTDENEYTDYLGLESATTTSSPHGDVSVYETYEIP</sequence>
<dbReference type="SUPFAM" id="SSF48726">
    <property type="entry name" value="Immunoglobulin"/>
    <property type="match status" value="2"/>
</dbReference>
<dbReference type="InterPro" id="IPR007110">
    <property type="entry name" value="Ig-like_dom"/>
</dbReference>
<dbReference type="Gene3D" id="2.60.40.10">
    <property type="entry name" value="Immunoglobulins"/>
    <property type="match status" value="2"/>
</dbReference>
<dbReference type="AlphaFoldDB" id="A0A8B8A035"/>
<dbReference type="InterPro" id="IPR036179">
    <property type="entry name" value="Ig-like_dom_sf"/>
</dbReference>
<dbReference type="Pfam" id="PF07686">
    <property type="entry name" value="V-set"/>
    <property type="match status" value="1"/>
</dbReference>
<dbReference type="InterPro" id="IPR013106">
    <property type="entry name" value="Ig_V-set"/>
</dbReference>
<evidence type="ECO:0000259" key="3">
    <source>
        <dbReference type="PROSITE" id="PS50835"/>
    </source>
</evidence>
<dbReference type="RefSeq" id="XP_022111034.1">
    <property type="nucleotide sequence ID" value="XM_022255342.1"/>
</dbReference>
<dbReference type="InterPro" id="IPR003599">
    <property type="entry name" value="Ig_sub"/>
</dbReference>
<dbReference type="Proteomes" id="UP000694845">
    <property type="component" value="Unplaced"/>
</dbReference>
<organism evidence="4 5">
    <name type="scientific">Acanthaster planci</name>
    <name type="common">Crown-of-thorns starfish</name>
    <dbReference type="NCBI Taxonomy" id="133434"/>
    <lineage>
        <taxon>Eukaryota</taxon>
        <taxon>Metazoa</taxon>
        <taxon>Echinodermata</taxon>
        <taxon>Eleutherozoa</taxon>
        <taxon>Asterozoa</taxon>
        <taxon>Asteroidea</taxon>
        <taxon>Valvatacea</taxon>
        <taxon>Valvatida</taxon>
        <taxon>Acanthasteridae</taxon>
        <taxon>Acanthaster</taxon>
    </lineage>
</organism>
<feature type="region of interest" description="Disordered" evidence="1">
    <location>
        <begin position="501"/>
        <end position="521"/>
    </location>
</feature>
<feature type="domain" description="Ig-like" evidence="3">
    <location>
        <begin position="268"/>
        <end position="355"/>
    </location>
</feature>
<feature type="transmembrane region" description="Helical" evidence="2">
    <location>
        <begin position="381"/>
        <end position="402"/>
    </location>
</feature>
<keyword evidence="2" id="KW-0812">Transmembrane</keyword>
<accession>A0A8B8A035</accession>
<dbReference type="CDD" id="cd00099">
    <property type="entry name" value="IgV"/>
    <property type="match status" value="1"/>
</dbReference>
<proteinExistence type="predicted"/>
<dbReference type="SMART" id="SM00406">
    <property type="entry name" value="IGv"/>
    <property type="match status" value="1"/>
</dbReference>
<keyword evidence="2" id="KW-1133">Transmembrane helix</keyword>
<evidence type="ECO:0000313" key="5">
    <source>
        <dbReference type="RefSeq" id="XP_022111034.1"/>
    </source>
</evidence>
<evidence type="ECO:0000256" key="1">
    <source>
        <dbReference type="SAM" id="MobiDB-lite"/>
    </source>
</evidence>
<dbReference type="Pfam" id="PF13927">
    <property type="entry name" value="Ig_3"/>
    <property type="match status" value="1"/>
</dbReference>
<evidence type="ECO:0000256" key="2">
    <source>
        <dbReference type="SAM" id="Phobius"/>
    </source>
</evidence>
<keyword evidence="2" id="KW-0472">Membrane</keyword>
<dbReference type="KEGG" id="aplc:110990368"/>